<dbReference type="InterPro" id="IPR010093">
    <property type="entry name" value="SinI_DNA-bd"/>
</dbReference>
<dbReference type="EMBL" id="JAEIOT010000004">
    <property type="protein sequence ID" value="MBI8999660.1"/>
    <property type="molecule type" value="Genomic_DNA"/>
</dbReference>
<keyword evidence="3" id="KW-1185">Reference proteome</keyword>
<proteinExistence type="predicted"/>
<reference evidence="2 3" key="1">
    <citation type="submission" date="2020-12" db="EMBL/GenBank/DDBJ databases">
        <title>Genome public.</title>
        <authorList>
            <person name="Sun Q."/>
        </authorList>
    </citation>
    <scope>NUCLEOTIDE SEQUENCE [LARGE SCALE GENOMIC DNA]</scope>
    <source>
        <strain evidence="2 3">CCM 8864</strain>
    </source>
</reference>
<dbReference type="RefSeq" id="WP_198735094.1">
    <property type="nucleotide sequence ID" value="NZ_JAEIOT010000004.1"/>
</dbReference>
<name>A0ABS0VVL6_9CORY</name>
<accession>A0ABS0VVL6</accession>
<dbReference type="NCBIfam" id="TIGR01764">
    <property type="entry name" value="excise"/>
    <property type="match status" value="1"/>
</dbReference>
<dbReference type="Proteomes" id="UP000625574">
    <property type="component" value="Unassembled WGS sequence"/>
</dbReference>
<protein>
    <submittedName>
        <fullName evidence="2">Helix-turn-helix domain-containing protein</fullName>
    </submittedName>
</protein>
<sequence>MPTAAGHKLTFTETQIEQARAISEQNPTYTFHSQQLSNQAVPREISTILSTVIHAVAQGETLVIGKLPKELTTTEAARQLGISRPTLMKLIASGKIPAHKVGSHSRLKTTDVLDYLKAEHEQACTSFEELRELDESITFEP</sequence>
<evidence type="ECO:0000259" key="1">
    <source>
        <dbReference type="Pfam" id="PF12728"/>
    </source>
</evidence>
<dbReference type="InterPro" id="IPR041657">
    <property type="entry name" value="HTH_17"/>
</dbReference>
<evidence type="ECO:0000313" key="3">
    <source>
        <dbReference type="Proteomes" id="UP000625574"/>
    </source>
</evidence>
<organism evidence="2 3">
    <name type="scientific">Corynebacterium marambiense</name>
    <dbReference type="NCBI Taxonomy" id="2765364"/>
    <lineage>
        <taxon>Bacteria</taxon>
        <taxon>Bacillati</taxon>
        <taxon>Actinomycetota</taxon>
        <taxon>Actinomycetes</taxon>
        <taxon>Mycobacteriales</taxon>
        <taxon>Corynebacteriaceae</taxon>
        <taxon>Corynebacterium</taxon>
    </lineage>
</organism>
<gene>
    <name evidence="2" type="ORF">JDV76_01510</name>
</gene>
<comment type="caution">
    <text evidence="2">The sequence shown here is derived from an EMBL/GenBank/DDBJ whole genome shotgun (WGS) entry which is preliminary data.</text>
</comment>
<dbReference type="Pfam" id="PF12728">
    <property type="entry name" value="HTH_17"/>
    <property type="match status" value="1"/>
</dbReference>
<feature type="domain" description="Helix-turn-helix" evidence="1">
    <location>
        <begin position="71"/>
        <end position="118"/>
    </location>
</feature>
<evidence type="ECO:0000313" key="2">
    <source>
        <dbReference type="EMBL" id="MBI8999660.1"/>
    </source>
</evidence>